<accession>A0A8H3QTN2</accession>
<dbReference type="EMBL" id="BLAL01000215">
    <property type="protein sequence ID" value="GES92330.1"/>
    <property type="molecule type" value="Genomic_DNA"/>
</dbReference>
<proteinExistence type="predicted"/>
<dbReference type="Proteomes" id="UP000615446">
    <property type="component" value="Unassembled WGS sequence"/>
</dbReference>
<name>A0A8H3QTN2_9GLOM</name>
<dbReference type="OrthoDB" id="2424089at2759"/>
<reference evidence="1" key="1">
    <citation type="submission" date="2019-10" db="EMBL/GenBank/DDBJ databases">
        <title>Conservation and host-specific expression of non-tandemly repeated heterogenous ribosome RNA gene in arbuscular mycorrhizal fungi.</title>
        <authorList>
            <person name="Maeda T."/>
            <person name="Kobayashi Y."/>
            <person name="Nakagawa T."/>
            <person name="Ezawa T."/>
            <person name="Yamaguchi K."/>
            <person name="Bino T."/>
            <person name="Nishimoto Y."/>
            <person name="Shigenobu S."/>
            <person name="Kawaguchi M."/>
        </authorList>
    </citation>
    <scope>NUCLEOTIDE SEQUENCE</scope>
    <source>
        <strain evidence="1">HR1</strain>
    </source>
</reference>
<dbReference type="AlphaFoldDB" id="A0A8H3QTN2"/>
<organism evidence="1 2">
    <name type="scientific">Rhizophagus clarus</name>
    <dbReference type="NCBI Taxonomy" id="94130"/>
    <lineage>
        <taxon>Eukaryota</taxon>
        <taxon>Fungi</taxon>
        <taxon>Fungi incertae sedis</taxon>
        <taxon>Mucoromycota</taxon>
        <taxon>Glomeromycotina</taxon>
        <taxon>Glomeromycetes</taxon>
        <taxon>Glomerales</taxon>
        <taxon>Glomeraceae</taxon>
        <taxon>Rhizophagus</taxon>
    </lineage>
</organism>
<protein>
    <submittedName>
        <fullName evidence="1">Uncharacterized protein</fullName>
    </submittedName>
</protein>
<evidence type="ECO:0000313" key="1">
    <source>
        <dbReference type="EMBL" id="GES92330.1"/>
    </source>
</evidence>
<comment type="caution">
    <text evidence="1">The sequence shown here is derived from an EMBL/GenBank/DDBJ whole genome shotgun (WGS) entry which is preliminary data.</text>
</comment>
<evidence type="ECO:0000313" key="2">
    <source>
        <dbReference type="Proteomes" id="UP000615446"/>
    </source>
</evidence>
<gene>
    <name evidence="1" type="ORF">RCL2_001911400</name>
</gene>
<sequence length="304" mass="34775">MIPDLVPQRNSFMIMMQNAHRTQLYLPIFSQSGKPNRKQTLRGDLVNWVHLHNGGWSTQSLADTQGKQFIVSLVETIWYIDMCNHEKLKERSYHIPELFHEFFGPLAPYTTSSWMLRSNFDWLHDAFDRFIIAISSYVGFLQHQCDITAKNHASENPVRSIDKAVTVKIHKKNIWVAPVDKTKYNHLKNLLIDLPSWKPVDIEEYLPADPVDVSAANTTNDAKVDERVKLALELGDPDITIDLHEHRSGRSSKYDTFWKIAAQFLAGKAADVVTAVDERRHDIVVHLATAISVNDLLNQIKLLA</sequence>